<gene>
    <name evidence="2" type="ORF">M5K25_021728</name>
</gene>
<feature type="compositionally biased region" description="Basic residues" evidence="1">
    <location>
        <begin position="83"/>
        <end position="93"/>
    </location>
</feature>
<proteinExistence type="predicted"/>
<organism evidence="2 3">
    <name type="scientific">Dendrobium thyrsiflorum</name>
    <name type="common">Pinecone-like raceme dendrobium</name>
    <name type="synonym">Orchid</name>
    <dbReference type="NCBI Taxonomy" id="117978"/>
    <lineage>
        <taxon>Eukaryota</taxon>
        <taxon>Viridiplantae</taxon>
        <taxon>Streptophyta</taxon>
        <taxon>Embryophyta</taxon>
        <taxon>Tracheophyta</taxon>
        <taxon>Spermatophyta</taxon>
        <taxon>Magnoliopsida</taxon>
        <taxon>Liliopsida</taxon>
        <taxon>Asparagales</taxon>
        <taxon>Orchidaceae</taxon>
        <taxon>Epidendroideae</taxon>
        <taxon>Malaxideae</taxon>
        <taxon>Dendrobiinae</taxon>
        <taxon>Dendrobium</taxon>
    </lineage>
</organism>
<evidence type="ECO:0000256" key="1">
    <source>
        <dbReference type="SAM" id="MobiDB-lite"/>
    </source>
</evidence>
<comment type="caution">
    <text evidence="2">The sequence shown here is derived from an EMBL/GenBank/DDBJ whole genome shotgun (WGS) entry which is preliminary data.</text>
</comment>
<name>A0ABD0UAH3_DENTH</name>
<dbReference type="EMBL" id="JANQDX010000017">
    <property type="protein sequence ID" value="KAL0907327.1"/>
    <property type="molecule type" value="Genomic_DNA"/>
</dbReference>
<sequence length="192" mass="22408">MIKGKIFRMSDRRNGGEDESSRGELDELIPRKTGPRDHAAEEEEEEEEDGIQCEKTKLLLEISENQRKERDEEKEKQVSFHGNQKKVRSKVKKILLTPFRQFNKHREGKKKKATDRRDSKPPFPYDGEDFGGRPPSCYPRVPSLPHKTRTAAAMAKPETSSYYYFSKSFIEKNDFYSSDCNVHRDIPRSHTN</sequence>
<accession>A0ABD0UAH3</accession>
<dbReference type="Proteomes" id="UP001552299">
    <property type="component" value="Unassembled WGS sequence"/>
</dbReference>
<feature type="compositionally biased region" description="Basic and acidic residues" evidence="1">
    <location>
        <begin position="52"/>
        <end position="78"/>
    </location>
</feature>
<keyword evidence="3" id="KW-1185">Reference proteome</keyword>
<feature type="region of interest" description="Disordered" evidence="1">
    <location>
        <begin position="1"/>
        <end position="143"/>
    </location>
</feature>
<reference evidence="2 3" key="1">
    <citation type="journal article" date="2024" name="Plant Biotechnol. J.">
        <title>Dendrobium thyrsiflorum genome and its molecular insights into genes involved in important horticultural traits.</title>
        <authorList>
            <person name="Chen B."/>
            <person name="Wang J.Y."/>
            <person name="Zheng P.J."/>
            <person name="Li K.L."/>
            <person name="Liang Y.M."/>
            <person name="Chen X.F."/>
            <person name="Zhang C."/>
            <person name="Zhao X."/>
            <person name="He X."/>
            <person name="Zhang G.Q."/>
            <person name="Liu Z.J."/>
            <person name="Xu Q."/>
        </authorList>
    </citation>
    <scope>NUCLEOTIDE SEQUENCE [LARGE SCALE GENOMIC DNA]</scope>
    <source>
        <strain evidence="2">GZMU011</strain>
    </source>
</reference>
<protein>
    <submittedName>
        <fullName evidence="2">Uncharacterized protein</fullName>
    </submittedName>
</protein>
<evidence type="ECO:0000313" key="2">
    <source>
        <dbReference type="EMBL" id="KAL0907327.1"/>
    </source>
</evidence>
<dbReference type="AlphaFoldDB" id="A0ABD0UAH3"/>
<feature type="compositionally biased region" description="Basic and acidic residues" evidence="1">
    <location>
        <begin position="8"/>
        <end position="39"/>
    </location>
</feature>
<evidence type="ECO:0000313" key="3">
    <source>
        <dbReference type="Proteomes" id="UP001552299"/>
    </source>
</evidence>
<feature type="compositionally biased region" description="Acidic residues" evidence="1">
    <location>
        <begin position="40"/>
        <end position="51"/>
    </location>
</feature>
<feature type="compositionally biased region" description="Basic residues" evidence="1">
    <location>
        <begin position="102"/>
        <end position="114"/>
    </location>
</feature>